<dbReference type="SUPFAM" id="SSF82199">
    <property type="entry name" value="SET domain"/>
    <property type="match status" value="1"/>
</dbReference>
<evidence type="ECO:0000256" key="3">
    <source>
        <dbReference type="ARBA" id="ARBA00022454"/>
    </source>
</evidence>
<dbReference type="Pfam" id="PF17907">
    <property type="entry name" value="AWS"/>
    <property type="match status" value="1"/>
</dbReference>
<evidence type="ECO:0000259" key="8">
    <source>
        <dbReference type="PROSITE" id="PS51215"/>
    </source>
</evidence>
<accession>A0ABD1DT65</accession>
<keyword evidence="4" id="KW-0489">Methyltransferase</keyword>
<dbReference type="SMART" id="SM00570">
    <property type="entry name" value="AWS"/>
    <property type="match status" value="1"/>
</dbReference>
<dbReference type="EMBL" id="JBEHCU010002485">
    <property type="protein sequence ID" value="KAL1402797.1"/>
    <property type="molecule type" value="Genomic_DNA"/>
</dbReference>
<keyword evidence="7" id="KW-0539">Nucleus</keyword>
<dbReference type="InterPro" id="IPR006560">
    <property type="entry name" value="AWS_dom"/>
</dbReference>
<evidence type="ECO:0000313" key="9">
    <source>
        <dbReference type="EMBL" id="KAL1402797.1"/>
    </source>
</evidence>
<evidence type="ECO:0000256" key="1">
    <source>
        <dbReference type="ARBA" id="ARBA00004123"/>
    </source>
</evidence>
<keyword evidence="6" id="KW-0949">S-adenosyl-L-methionine</keyword>
<dbReference type="GO" id="GO:0032259">
    <property type="term" value="P:methylation"/>
    <property type="evidence" value="ECO:0007669"/>
    <property type="project" value="UniProtKB-KW"/>
</dbReference>
<evidence type="ECO:0000256" key="4">
    <source>
        <dbReference type="ARBA" id="ARBA00022603"/>
    </source>
</evidence>
<comment type="caution">
    <text evidence="9">The sequence shown here is derived from an EMBL/GenBank/DDBJ whole genome shotgun (WGS) entry which is preliminary data.</text>
</comment>
<dbReference type="AlphaFoldDB" id="A0ABD1DT65"/>
<dbReference type="GO" id="GO:0005634">
    <property type="term" value="C:nucleus"/>
    <property type="evidence" value="ECO:0007669"/>
    <property type="project" value="UniProtKB-SubCell"/>
</dbReference>
<sequence length="85" mass="9781">MPLYNEIVWAKYSAFKFWPALTIALPADPDVVFRRQHKQKDISSDKDPCGLNSNCINRALLVECNPKTCPASESCQNQCFKRKQY</sequence>
<gene>
    <name evidence="9" type="ORF">pipiens_019640</name>
</gene>
<keyword evidence="10" id="KW-1185">Reference proteome</keyword>
<evidence type="ECO:0000256" key="7">
    <source>
        <dbReference type="ARBA" id="ARBA00023242"/>
    </source>
</evidence>
<dbReference type="PROSITE" id="PS51215">
    <property type="entry name" value="AWS"/>
    <property type="match status" value="1"/>
</dbReference>
<organism evidence="9 10">
    <name type="scientific">Culex pipiens pipiens</name>
    <name type="common">Northern house mosquito</name>
    <dbReference type="NCBI Taxonomy" id="38569"/>
    <lineage>
        <taxon>Eukaryota</taxon>
        <taxon>Metazoa</taxon>
        <taxon>Ecdysozoa</taxon>
        <taxon>Arthropoda</taxon>
        <taxon>Hexapoda</taxon>
        <taxon>Insecta</taxon>
        <taxon>Pterygota</taxon>
        <taxon>Neoptera</taxon>
        <taxon>Endopterygota</taxon>
        <taxon>Diptera</taxon>
        <taxon>Nematocera</taxon>
        <taxon>Culicoidea</taxon>
        <taxon>Culicidae</taxon>
        <taxon>Culicinae</taxon>
        <taxon>Culicini</taxon>
        <taxon>Culex</taxon>
        <taxon>Culex</taxon>
    </lineage>
</organism>
<evidence type="ECO:0000256" key="5">
    <source>
        <dbReference type="ARBA" id="ARBA00022679"/>
    </source>
</evidence>
<dbReference type="GO" id="GO:0008168">
    <property type="term" value="F:methyltransferase activity"/>
    <property type="evidence" value="ECO:0007669"/>
    <property type="project" value="UniProtKB-KW"/>
</dbReference>
<dbReference type="Proteomes" id="UP001562425">
    <property type="component" value="Unassembled WGS sequence"/>
</dbReference>
<dbReference type="InterPro" id="IPR050777">
    <property type="entry name" value="SET2_Histone-Lys_MeTrsfase"/>
</dbReference>
<proteinExistence type="predicted"/>
<evidence type="ECO:0000256" key="6">
    <source>
        <dbReference type="ARBA" id="ARBA00022691"/>
    </source>
</evidence>
<dbReference type="GO" id="GO:0005694">
    <property type="term" value="C:chromosome"/>
    <property type="evidence" value="ECO:0007669"/>
    <property type="project" value="UniProtKB-SubCell"/>
</dbReference>
<name>A0ABD1DT65_CULPP</name>
<dbReference type="PANTHER" id="PTHR22884">
    <property type="entry name" value="SET DOMAIN PROTEINS"/>
    <property type="match status" value="1"/>
</dbReference>
<dbReference type="SUPFAM" id="SSF63748">
    <property type="entry name" value="Tudor/PWWP/MBT"/>
    <property type="match status" value="1"/>
</dbReference>
<feature type="domain" description="AWS" evidence="8">
    <location>
        <begin position="38"/>
        <end position="84"/>
    </location>
</feature>
<reference evidence="9 10" key="1">
    <citation type="submission" date="2024-05" db="EMBL/GenBank/DDBJ databases">
        <title>Culex pipiens pipiens assembly and annotation.</title>
        <authorList>
            <person name="Alout H."/>
            <person name="Durand T."/>
        </authorList>
    </citation>
    <scope>NUCLEOTIDE SEQUENCE [LARGE SCALE GENOMIC DNA]</scope>
    <source>
        <strain evidence="9">HA-2024</strain>
        <tissue evidence="9">Whole body</tissue>
    </source>
</reference>
<dbReference type="Gene3D" id="2.170.270.10">
    <property type="entry name" value="SET domain"/>
    <property type="match status" value="1"/>
</dbReference>
<keyword evidence="3" id="KW-0158">Chromosome</keyword>
<evidence type="ECO:0000256" key="2">
    <source>
        <dbReference type="ARBA" id="ARBA00004286"/>
    </source>
</evidence>
<protein>
    <recommendedName>
        <fullName evidence="8">AWS domain-containing protein</fullName>
    </recommendedName>
</protein>
<keyword evidence="5" id="KW-0808">Transferase</keyword>
<comment type="subcellular location">
    <subcellularLocation>
        <location evidence="2">Chromosome</location>
    </subcellularLocation>
    <subcellularLocation>
        <location evidence="1">Nucleus</location>
    </subcellularLocation>
</comment>
<evidence type="ECO:0000313" key="10">
    <source>
        <dbReference type="Proteomes" id="UP001562425"/>
    </source>
</evidence>
<dbReference type="InterPro" id="IPR046341">
    <property type="entry name" value="SET_dom_sf"/>
</dbReference>